<gene>
    <name evidence="6" type="ORF">CFN16_11695</name>
</gene>
<dbReference type="Proteomes" id="UP000254535">
    <property type="component" value="Chromosome"/>
</dbReference>
<dbReference type="GO" id="GO:0004497">
    <property type="term" value="F:monooxygenase activity"/>
    <property type="evidence" value="ECO:0007669"/>
    <property type="project" value="UniProtKB-KW"/>
</dbReference>
<dbReference type="GO" id="GO:0016705">
    <property type="term" value="F:oxidoreductase activity, acting on paired donors, with incorporation or reduction of molecular oxygen"/>
    <property type="evidence" value="ECO:0007669"/>
    <property type="project" value="InterPro"/>
</dbReference>
<evidence type="ECO:0000256" key="2">
    <source>
        <dbReference type="ARBA" id="ARBA00022643"/>
    </source>
</evidence>
<dbReference type="PANTHER" id="PTHR30011">
    <property type="entry name" value="ALKANESULFONATE MONOOXYGENASE-RELATED"/>
    <property type="match status" value="1"/>
</dbReference>
<dbReference type="InterPro" id="IPR036661">
    <property type="entry name" value="Luciferase-like_sf"/>
</dbReference>
<evidence type="ECO:0000259" key="5">
    <source>
        <dbReference type="Pfam" id="PF00296"/>
    </source>
</evidence>
<feature type="domain" description="Luciferase-like" evidence="5">
    <location>
        <begin position="38"/>
        <end position="237"/>
    </location>
</feature>
<keyword evidence="1" id="KW-0285">Flavoprotein</keyword>
<evidence type="ECO:0000256" key="1">
    <source>
        <dbReference type="ARBA" id="ARBA00022630"/>
    </source>
</evidence>
<sequence>MLSLSTLPYYAQPAFRRTFEEGQLTLGAVFPIEAYSGAFPTMQNQAERARQAEAAGFAALWVRDVPLLDPDFGDVGQVFDPFVYLGYIAAQTESIALGTASSVVPLRNPLHLAKAATSVDQLSGGRLLLGVATGDRPVEFPAFGVNPEHRGELFREYIEVLRKSQTTRFEALRWSNGLLSGGDMVPKPFANEIPLLITGNSRQSIEWIAANGHGWINYPRPPEHQQAIIRHWRAVVQKQCGEVFKPFCCSLYVELTENPYFPPQAIHLGYRLGRNHLKALLELLRDIGVNHVMLNFRFGQRPAQEMIEELEQFVVPHFNARAN</sequence>
<dbReference type="RefSeq" id="WP_115077605.1">
    <property type="nucleotide sequence ID" value="NZ_CP022313.1"/>
</dbReference>
<proteinExistence type="predicted"/>
<evidence type="ECO:0000256" key="3">
    <source>
        <dbReference type="ARBA" id="ARBA00023002"/>
    </source>
</evidence>
<evidence type="ECO:0000256" key="4">
    <source>
        <dbReference type="ARBA" id="ARBA00023033"/>
    </source>
</evidence>
<keyword evidence="3" id="KW-0560">Oxidoreductase</keyword>
<dbReference type="SUPFAM" id="SSF51679">
    <property type="entry name" value="Bacterial luciferase-like"/>
    <property type="match status" value="1"/>
</dbReference>
<dbReference type="PANTHER" id="PTHR30011:SF16">
    <property type="entry name" value="C2H2 FINGER DOMAIN TRANSCRIPTION FACTOR (EUROFUNG)-RELATED"/>
    <property type="match status" value="1"/>
</dbReference>
<dbReference type="InterPro" id="IPR011251">
    <property type="entry name" value="Luciferase-like_dom"/>
</dbReference>
<dbReference type="NCBIfam" id="TIGR03571">
    <property type="entry name" value="lucif_BA3436"/>
    <property type="match status" value="1"/>
</dbReference>
<accession>A0A345UWA5</accession>
<reference evidence="6 7" key="1">
    <citation type="submission" date="2017-07" db="EMBL/GenBank/DDBJ databases">
        <title>Genome sequence of Pseudomonas NEP1.</title>
        <authorList>
            <person name="Nascimento F.X."/>
        </authorList>
    </citation>
    <scope>NUCLEOTIDE SEQUENCE [LARGE SCALE GENOMIC DNA]</scope>
    <source>
        <strain evidence="6 7">NEP1</strain>
    </source>
</reference>
<dbReference type="AlphaFoldDB" id="A0A345UWA5"/>
<dbReference type="Pfam" id="PF00296">
    <property type="entry name" value="Bac_luciferase"/>
    <property type="match status" value="1"/>
</dbReference>
<organism evidence="6 7">
    <name type="scientific">Pseudomonas fluorescens</name>
    <dbReference type="NCBI Taxonomy" id="294"/>
    <lineage>
        <taxon>Bacteria</taxon>
        <taxon>Pseudomonadati</taxon>
        <taxon>Pseudomonadota</taxon>
        <taxon>Gammaproteobacteria</taxon>
        <taxon>Pseudomonadales</taxon>
        <taxon>Pseudomonadaceae</taxon>
        <taxon>Pseudomonas</taxon>
    </lineage>
</organism>
<keyword evidence="4" id="KW-0503">Monooxygenase</keyword>
<keyword evidence="2" id="KW-0288">FMN</keyword>
<dbReference type="EMBL" id="CP022313">
    <property type="protein sequence ID" value="AXJ04757.1"/>
    <property type="molecule type" value="Genomic_DNA"/>
</dbReference>
<evidence type="ECO:0000313" key="7">
    <source>
        <dbReference type="Proteomes" id="UP000254535"/>
    </source>
</evidence>
<dbReference type="Gene3D" id="3.20.20.30">
    <property type="entry name" value="Luciferase-like domain"/>
    <property type="match status" value="1"/>
</dbReference>
<dbReference type="InterPro" id="IPR051260">
    <property type="entry name" value="Diverse_substr_monoxygenases"/>
</dbReference>
<dbReference type="InterPro" id="IPR020020">
    <property type="entry name" value="Luciferase-type_oxidoreductase"/>
</dbReference>
<protein>
    <submittedName>
        <fullName evidence="6">LLM class flavin-dependent oxidoreductase</fullName>
    </submittedName>
</protein>
<name>A0A345UWA5_PSEFL</name>
<evidence type="ECO:0000313" key="6">
    <source>
        <dbReference type="EMBL" id="AXJ04757.1"/>
    </source>
</evidence>